<feature type="non-terminal residue" evidence="3">
    <location>
        <position position="199"/>
    </location>
</feature>
<evidence type="ECO:0000256" key="1">
    <source>
        <dbReference type="ARBA" id="ARBA00022801"/>
    </source>
</evidence>
<reference evidence="3 4" key="1">
    <citation type="journal article" date="2019" name="Nat. Microbiol.">
        <title>Mediterranean grassland soil C-N compound turnover is dependent on rainfall and depth, and is mediated by genomically divergent microorganisms.</title>
        <authorList>
            <person name="Diamond S."/>
            <person name="Andeer P.F."/>
            <person name="Li Z."/>
            <person name="Crits-Christoph A."/>
            <person name="Burstein D."/>
            <person name="Anantharaman K."/>
            <person name="Lane K.R."/>
            <person name="Thomas B.C."/>
            <person name="Pan C."/>
            <person name="Northen T.R."/>
            <person name="Banfield J.F."/>
        </authorList>
    </citation>
    <scope>NUCLEOTIDE SEQUENCE [LARGE SCALE GENOMIC DNA]</scope>
    <source>
        <strain evidence="3">NP_7</strain>
    </source>
</reference>
<dbReference type="Gene3D" id="3.40.630.10">
    <property type="entry name" value="Zn peptidases"/>
    <property type="match status" value="1"/>
</dbReference>
<dbReference type="InterPro" id="IPR001261">
    <property type="entry name" value="ArgE/DapE_CS"/>
</dbReference>
<accession>A0A537JDE2</accession>
<dbReference type="PROSITE" id="PS00759">
    <property type="entry name" value="ARGE_DAPE_CPG2_2"/>
    <property type="match status" value="1"/>
</dbReference>
<evidence type="ECO:0000313" key="4">
    <source>
        <dbReference type="Proteomes" id="UP000320048"/>
    </source>
</evidence>
<evidence type="ECO:0000313" key="3">
    <source>
        <dbReference type="EMBL" id="TMI81553.1"/>
    </source>
</evidence>
<gene>
    <name evidence="3" type="ORF">E6H04_06430</name>
</gene>
<dbReference type="PANTHER" id="PTHR43808">
    <property type="entry name" value="ACETYLORNITHINE DEACETYLASE"/>
    <property type="match status" value="1"/>
</dbReference>
<keyword evidence="1" id="KW-0378">Hydrolase</keyword>
<organism evidence="3 4">
    <name type="scientific">Candidatus Segetimicrobium genomatis</name>
    <dbReference type="NCBI Taxonomy" id="2569760"/>
    <lineage>
        <taxon>Bacteria</taxon>
        <taxon>Bacillati</taxon>
        <taxon>Candidatus Sysuimicrobiota</taxon>
        <taxon>Candidatus Sysuimicrobiia</taxon>
        <taxon>Candidatus Sysuimicrobiales</taxon>
        <taxon>Candidatus Segetimicrobiaceae</taxon>
        <taxon>Candidatus Segetimicrobium</taxon>
    </lineage>
</organism>
<dbReference type="InterPro" id="IPR050072">
    <property type="entry name" value="Peptidase_M20A"/>
</dbReference>
<keyword evidence="2" id="KW-0862">Zinc</keyword>
<dbReference type="Proteomes" id="UP000320048">
    <property type="component" value="Unassembled WGS sequence"/>
</dbReference>
<dbReference type="PANTHER" id="PTHR43808:SF25">
    <property type="entry name" value="PEPTIDASE M20 DIMERISATION DOMAIN-CONTAINING PROTEIN"/>
    <property type="match status" value="1"/>
</dbReference>
<dbReference type="EMBL" id="VBAO01000165">
    <property type="protein sequence ID" value="TMI81553.1"/>
    <property type="molecule type" value="Genomic_DNA"/>
</dbReference>
<sequence length="199" mass="20524">MRDLESHVDAVLEAVSQPYVVDLASRLVRTPSVYRPEDPGANEAAAAALVAGELRGMGLEVHCEDAAPGRPNVIGDWIGQGAGPLLILEGHSDVVTEGDASLWSVPPFGGIVADGCLFGRGAADMKGGVAAAIAAVRAIHETGVALPGRIRLAVVADEEGMMLGIKSFIQNGWARAARGAIICEPEANAVCLIQKGALR</sequence>
<proteinExistence type="predicted"/>
<protein>
    <submittedName>
        <fullName evidence="3">M20 family metallopeptidase</fullName>
    </submittedName>
</protein>
<dbReference type="SUPFAM" id="SSF53187">
    <property type="entry name" value="Zn-dependent exopeptidases"/>
    <property type="match status" value="1"/>
</dbReference>
<comment type="caution">
    <text evidence="3">The sequence shown here is derived from an EMBL/GenBank/DDBJ whole genome shotgun (WGS) entry which is preliminary data.</text>
</comment>
<dbReference type="AlphaFoldDB" id="A0A537JDE2"/>
<dbReference type="InterPro" id="IPR002933">
    <property type="entry name" value="Peptidase_M20"/>
</dbReference>
<name>A0A537JDE2_9BACT</name>
<dbReference type="Pfam" id="PF01546">
    <property type="entry name" value="Peptidase_M20"/>
    <property type="match status" value="1"/>
</dbReference>
<dbReference type="GO" id="GO:0016787">
    <property type="term" value="F:hydrolase activity"/>
    <property type="evidence" value="ECO:0007669"/>
    <property type="project" value="UniProtKB-KW"/>
</dbReference>
<evidence type="ECO:0000256" key="2">
    <source>
        <dbReference type="ARBA" id="ARBA00022833"/>
    </source>
</evidence>